<comment type="caution">
    <text evidence="1">The sequence shown here is derived from an EMBL/GenBank/DDBJ whole genome shotgun (WGS) entry which is preliminary data.</text>
</comment>
<gene>
    <name evidence="1" type="ORF">CCMP2556_LOCUS14248</name>
</gene>
<reference evidence="1 2" key="1">
    <citation type="submission" date="2024-02" db="EMBL/GenBank/DDBJ databases">
        <authorList>
            <person name="Chen Y."/>
            <person name="Shah S."/>
            <person name="Dougan E. K."/>
            <person name="Thang M."/>
            <person name="Chan C."/>
        </authorList>
    </citation>
    <scope>NUCLEOTIDE SEQUENCE [LARGE SCALE GENOMIC DNA]</scope>
</reference>
<name>A0ABP0K2B2_9DINO</name>
<organism evidence="1 2">
    <name type="scientific">Durusdinium trenchii</name>
    <dbReference type="NCBI Taxonomy" id="1381693"/>
    <lineage>
        <taxon>Eukaryota</taxon>
        <taxon>Sar</taxon>
        <taxon>Alveolata</taxon>
        <taxon>Dinophyceae</taxon>
        <taxon>Suessiales</taxon>
        <taxon>Symbiodiniaceae</taxon>
        <taxon>Durusdinium</taxon>
    </lineage>
</organism>
<dbReference type="Proteomes" id="UP001642484">
    <property type="component" value="Unassembled WGS sequence"/>
</dbReference>
<sequence>MNYEDNQGECACRACRLTDCSNPASKLVHHPGSEGGHLCLCQKHVVCVLFFSDKVSDGCIPSTNPNKSPENKTNDCIVPSPPSKSLFTIVYQSTEAAFGLNKAPN</sequence>
<dbReference type="EMBL" id="CAXAMN010007236">
    <property type="protein sequence ID" value="CAK9020920.1"/>
    <property type="molecule type" value="Genomic_DNA"/>
</dbReference>
<keyword evidence="2" id="KW-1185">Reference proteome</keyword>
<evidence type="ECO:0000313" key="1">
    <source>
        <dbReference type="EMBL" id="CAK9020920.1"/>
    </source>
</evidence>
<accession>A0ABP0K2B2</accession>
<protein>
    <submittedName>
        <fullName evidence="1">Uncharacterized protein</fullName>
    </submittedName>
</protein>
<proteinExistence type="predicted"/>
<evidence type="ECO:0000313" key="2">
    <source>
        <dbReference type="Proteomes" id="UP001642484"/>
    </source>
</evidence>